<evidence type="ECO:0000259" key="2">
    <source>
        <dbReference type="Pfam" id="PF17396"/>
    </source>
</evidence>
<dbReference type="Gene3D" id="3.40.50.300">
    <property type="entry name" value="P-loop containing nucleotide triphosphate hydrolases"/>
    <property type="match status" value="1"/>
</dbReference>
<dbReference type="InterPro" id="IPR035402">
    <property type="entry name" value="DgcN-like_N"/>
</dbReference>
<evidence type="ECO:0000259" key="1">
    <source>
        <dbReference type="Pfam" id="PF07755"/>
    </source>
</evidence>
<protein>
    <submittedName>
        <fullName evidence="3">EBNA-1 nuclear protein</fullName>
    </submittedName>
</protein>
<evidence type="ECO:0000313" key="3">
    <source>
        <dbReference type="EMBL" id="OKL45324.1"/>
    </source>
</evidence>
<dbReference type="PANTHER" id="PTHR40690:SF1">
    <property type="entry name" value="DUF1611 DOMAIN-CONTAINING PROTEIN"/>
    <property type="match status" value="1"/>
</dbReference>
<dbReference type="Proteomes" id="UP000185783">
    <property type="component" value="Unassembled WGS sequence"/>
</dbReference>
<dbReference type="Gene3D" id="3.40.50.720">
    <property type="entry name" value="NAD(P)-binding Rossmann-like Domain"/>
    <property type="match status" value="1"/>
</dbReference>
<reference evidence="3 4" key="1">
    <citation type="submission" date="2016-03" db="EMBL/GenBank/DDBJ databases">
        <title>Genome sequence of Nesiotobacter sp. nov., a moderately halophilic alphaproteobacterium isolated from the Yellow Sea, China.</title>
        <authorList>
            <person name="Zhang G."/>
            <person name="Zhang R."/>
        </authorList>
    </citation>
    <scope>NUCLEOTIDE SEQUENCE [LARGE SCALE GENOMIC DNA]</scope>
    <source>
        <strain evidence="3 4">WB1-6</strain>
    </source>
</reference>
<dbReference type="RefSeq" id="WP_028480174.1">
    <property type="nucleotide sequence ID" value="NZ_LVVZ01000005.1"/>
</dbReference>
<dbReference type="InterPro" id="IPR027417">
    <property type="entry name" value="P-loop_NTPase"/>
</dbReference>
<dbReference type="SUPFAM" id="SSF52540">
    <property type="entry name" value="P-loop containing nucleoside triphosphate hydrolases"/>
    <property type="match status" value="1"/>
</dbReference>
<proteinExistence type="predicted"/>
<keyword evidence="4" id="KW-1185">Reference proteome</keyword>
<gene>
    <name evidence="3" type="ORF">A3843_03040</name>
</gene>
<dbReference type="STRING" id="197461.A3843_03040"/>
<dbReference type="InterPro" id="IPR011669">
    <property type="entry name" value="DgcN-like"/>
</dbReference>
<feature type="domain" description="D-glutamate N-acetyltransferase-like N-terminal" evidence="2">
    <location>
        <begin position="40"/>
        <end position="124"/>
    </location>
</feature>
<accession>A0A1U7JKV3</accession>
<feature type="domain" description="D-glutamate N-acetyltransferase-like C-terminal" evidence="1">
    <location>
        <begin position="131"/>
        <end position="327"/>
    </location>
</feature>
<dbReference type="NCBIfam" id="NF041892">
    <property type="entry name" value="DgcN"/>
    <property type="match status" value="1"/>
</dbReference>
<sequence length="338" mass="36299">MEIAHPYLLFLGDVHDNLAAKTALGIVDWRRDWCLGQIRLPGCEADCGLPDLTPAQAADQGTKTFVIGCVNPGGILPEHWVNSIVEALESGLDVASGLHMRLEEVPAIRDAAQRTGRRLFNVRQNNETFKTGSGAKRTGKRLLTVGTDCSVGKKYTALAMERGMNEAGFDASFCATGQTGVFISGRGIALDAVVADFISGAAEWLSPPADDDHWHVVEGQGSLFHPSFAGVSLGLLHGSQPDAFVVCHEQGRELMRGVQTPVPSIREVIEGTLSMGRLTNPDIRCIGLSINTSAMDEADAKNYLARLSAEIHLPATDSVRFGVAPLVTRLQEEFGTPR</sequence>
<dbReference type="PANTHER" id="PTHR40690">
    <property type="entry name" value="GLL3100 PROTEIN"/>
    <property type="match status" value="1"/>
</dbReference>
<dbReference type="AlphaFoldDB" id="A0A1U7JKV3"/>
<organism evidence="3 4">
    <name type="scientific">Pseudovibrio exalbescens</name>
    <dbReference type="NCBI Taxonomy" id="197461"/>
    <lineage>
        <taxon>Bacteria</taxon>
        <taxon>Pseudomonadati</taxon>
        <taxon>Pseudomonadota</taxon>
        <taxon>Alphaproteobacteria</taxon>
        <taxon>Hyphomicrobiales</taxon>
        <taxon>Stappiaceae</taxon>
        <taxon>Pseudovibrio</taxon>
    </lineage>
</organism>
<comment type="caution">
    <text evidence="3">The sequence shown here is derived from an EMBL/GenBank/DDBJ whole genome shotgun (WGS) entry which is preliminary data.</text>
</comment>
<dbReference type="PIRSF" id="PIRSF026760">
    <property type="entry name" value="UCP026760"/>
    <property type="match status" value="1"/>
</dbReference>
<evidence type="ECO:0000313" key="4">
    <source>
        <dbReference type="Proteomes" id="UP000185783"/>
    </source>
</evidence>
<dbReference type="InterPro" id="IPR035086">
    <property type="entry name" value="DgcN-like_C"/>
</dbReference>
<name>A0A1U7JKV3_9HYPH</name>
<dbReference type="EMBL" id="LVVZ01000005">
    <property type="protein sequence ID" value="OKL45324.1"/>
    <property type="molecule type" value="Genomic_DNA"/>
</dbReference>
<dbReference type="Pfam" id="PF07755">
    <property type="entry name" value="DUF1611"/>
    <property type="match status" value="1"/>
</dbReference>
<dbReference type="Pfam" id="PF17396">
    <property type="entry name" value="DUF1611_N"/>
    <property type="match status" value="1"/>
</dbReference>